<dbReference type="HOGENOM" id="CLU_1593920_0_0_6"/>
<evidence type="ECO:0000256" key="1">
    <source>
        <dbReference type="SAM" id="MobiDB-lite"/>
    </source>
</evidence>
<sequence>MLREARELYEEKVKKGEDGAYAGVELNLIAEGALDVKFGWESDEKGDWSFKKDDIFEVGFSIKAEANISGGVCYGIISGYVNGTATADAKALIGFAPNPQNEKVLDLVFYHDGIKAMVNVELAFGVGKKGNDNDEEKDNGVNTNAEKEWVFHEPLPKDKSSYRISLG</sequence>
<dbReference type="Proteomes" id="UP000032735">
    <property type="component" value="Chromosome"/>
</dbReference>
<dbReference type="EMBL" id="FO704551">
    <property type="protein sequence ID" value="CDG22406.1"/>
    <property type="molecule type" value="Genomic_DNA"/>
</dbReference>
<dbReference type="RefSeq" id="WP_045959329.1">
    <property type="nucleotide sequence ID" value="NZ_FO704551.1"/>
</dbReference>
<name>A0A068R662_9GAMM</name>
<gene>
    <name evidence="2" type="ORF">XPG1_2754</name>
</gene>
<dbReference type="AlphaFoldDB" id="A0A068R662"/>
<keyword evidence="3" id="KW-1185">Reference proteome</keyword>
<proteinExistence type="predicted"/>
<dbReference type="OrthoDB" id="6628213at2"/>
<accession>A0A068R662</accession>
<feature type="region of interest" description="Disordered" evidence="1">
    <location>
        <begin position="129"/>
        <end position="150"/>
    </location>
</feature>
<organism evidence="2 3">
    <name type="scientific">Xenorhabdus poinarii G6</name>
    <dbReference type="NCBI Taxonomy" id="1354304"/>
    <lineage>
        <taxon>Bacteria</taxon>
        <taxon>Pseudomonadati</taxon>
        <taxon>Pseudomonadota</taxon>
        <taxon>Gammaproteobacteria</taxon>
        <taxon>Enterobacterales</taxon>
        <taxon>Morganellaceae</taxon>
        <taxon>Xenorhabdus</taxon>
    </lineage>
</organism>
<protein>
    <submittedName>
        <fullName evidence="2">Uncharacterized protein</fullName>
    </submittedName>
</protein>
<reference evidence="2 3" key="1">
    <citation type="submission" date="2013-07" db="EMBL/GenBank/DDBJ databases">
        <authorList>
            <person name="Genoscope - CEA"/>
        </authorList>
    </citation>
    <scope>NUCLEOTIDE SEQUENCE [LARGE SCALE GENOMIC DNA]</scope>
    <source>
        <strain evidence="2 3">G6</strain>
    </source>
</reference>
<evidence type="ECO:0000313" key="2">
    <source>
        <dbReference type="EMBL" id="CDG22406.1"/>
    </source>
</evidence>
<dbReference type="STRING" id="1354304.XPG1_2754"/>
<dbReference type="KEGG" id="xpo:XPG1_2754"/>
<evidence type="ECO:0000313" key="3">
    <source>
        <dbReference type="Proteomes" id="UP000032735"/>
    </source>
</evidence>